<gene>
    <name evidence="1" type="ORF">BCL74_0198</name>
</gene>
<dbReference type="EMBL" id="RBIG01000001">
    <property type="protein sequence ID" value="RKQ72432.1"/>
    <property type="molecule type" value="Genomic_DNA"/>
</dbReference>
<dbReference type="InterPro" id="IPR015001">
    <property type="entry name" value="DUF1850"/>
</dbReference>
<name>A0A420WND5_9PROT</name>
<dbReference type="OrthoDB" id="5420152at2"/>
<dbReference type="Proteomes" id="UP000277424">
    <property type="component" value="Unassembled WGS sequence"/>
</dbReference>
<protein>
    <submittedName>
        <fullName evidence="1">Uncharacterized protein DUF1850</fullName>
    </submittedName>
</protein>
<organism evidence="1 2">
    <name type="scientific">Oceanibaculum indicum</name>
    <dbReference type="NCBI Taxonomy" id="526216"/>
    <lineage>
        <taxon>Bacteria</taxon>
        <taxon>Pseudomonadati</taxon>
        <taxon>Pseudomonadota</taxon>
        <taxon>Alphaproteobacteria</taxon>
        <taxon>Rhodospirillales</taxon>
        <taxon>Oceanibaculaceae</taxon>
        <taxon>Oceanibaculum</taxon>
    </lineage>
</organism>
<comment type="caution">
    <text evidence="1">The sequence shown here is derived from an EMBL/GenBank/DDBJ whole genome shotgun (WGS) entry which is preliminary data.</text>
</comment>
<reference evidence="1 2" key="1">
    <citation type="submission" date="2018-10" db="EMBL/GenBank/DDBJ databases">
        <title>Comparative analysis of microorganisms from saline springs in Andes Mountain Range, Colombia.</title>
        <authorList>
            <person name="Rubin E."/>
        </authorList>
    </citation>
    <scope>NUCLEOTIDE SEQUENCE [LARGE SCALE GENOMIC DNA]</scope>
    <source>
        <strain evidence="1 2">USBA 36</strain>
    </source>
</reference>
<accession>A0A420WND5</accession>
<sequence>MPRIGIQGHPDGTKLAEMAAGPDGGFALRYIHSVALTPVVSRYRLEGGGIVQIAEEFDQHGFGLPYGADRPGERLELRDGRFVLHMHRAMGPLYVRVSAPYGNRLDGAESLDLTQWGARRLELVPLPCR</sequence>
<evidence type="ECO:0000313" key="2">
    <source>
        <dbReference type="Proteomes" id="UP000277424"/>
    </source>
</evidence>
<evidence type="ECO:0000313" key="1">
    <source>
        <dbReference type="EMBL" id="RKQ72432.1"/>
    </source>
</evidence>
<proteinExistence type="predicted"/>
<dbReference type="Pfam" id="PF08905">
    <property type="entry name" value="DUF1850"/>
    <property type="match status" value="1"/>
</dbReference>
<dbReference type="RefSeq" id="WP_121216845.1">
    <property type="nucleotide sequence ID" value="NZ_RBIG01000001.1"/>
</dbReference>
<dbReference type="AlphaFoldDB" id="A0A420WND5"/>